<sequence length="239" mass="26073">MASFLLLVAFLVLHFHNGLVSGACTTYTVKSGDTCYAISHDRGISLSDFDGWNPGIDCNNLQIGQKVCVSEASGSPSSNANGKIFREYIGALYNGVKFSDVPVNSEVPFHFILSFAIDYTSSASPTDGLFNIYWQNSVLSPEEVQAIKSQYSNVKAMVSLGGDTISGQPVQFSATSEDSWVSNAVSSLSSLISQYHLDGIDIDYEHFDSVYRHIRHLHSSAHPTAKIIRSDICCIYSSF</sequence>
<dbReference type="PROSITE" id="PS51910">
    <property type="entry name" value="GH18_2"/>
    <property type="match status" value="1"/>
</dbReference>
<organism evidence="8 9">
    <name type="scientific">Ceratopteris richardii</name>
    <name type="common">Triangle waterfern</name>
    <dbReference type="NCBI Taxonomy" id="49495"/>
    <lineage>
        <taxon>Eukaryota</taxon>
        <taxon>Viridiplantae</taxon>
        <taxon>Streptophyta</taxon>
        <taxon>Embryophyta</taxon>
        <taxon>Tracheophyta</taxon>
        <taxon>Polypodiopsida</taxon>
        <taxon>Polypodiidae</taxon>
        <taxon>Polypodiales</taxon>
        <taxon>Pteridineae</taxon>
        <taxon>Pteridaceae</taxon>
        <taxon>Parkerioideae</taxon>
        <taxon>Ceratopteris</taxon>
    </lineage>
</organism>
<dbReference type="PANTHER" id="PTHR46476">
    <property type="entry name" value="CHITINASE 2-LIKE"/>
    <property type="match status" value="1"/>
</dbReference>
<dbReference type="SUPFAM" id="SSF54106">
    <property type="entry name" value="LysM domain"/>
    <property type="match status" value="1"/>
</dbReference>
<evidence type="ECO:0000256" key="4">
    <source>
        <dbReference type="RuleBase" id="RU004453"/>
    </source>
</evidence>
<feature type="chain" id="PRO_5035775313" description="Chitinase" evidence="5">
    <location>
        <begin position="23"/>
        <end position="239"/>
    </location>
</feature>
<comment type="caution">
    <text evidence="8">The sequence shown here is derived from an EMBL/GenBank/DDBJ whole genome shotgun (WGS) entry which is preliminary data.</text>
</comment>
<dbReference type="InterPro" id="IPR001579">
    <property type="entry name" value="Glyco_hydro_18_chit_AS"/>
</dbReference>
<dbReference type="InterPro" id="IPR017853">
    <property type="entry name" value="GH"/>
</dbReference>
<dbReference type="InterPro" id="IPR000677">
    <property type="entry name" value="Chitinase-like"/>
</dbReference>
<keyword evidence="1 3" id="KW-0378">Hydrolase</keyword>
<evidence type="ECO:0000259" key="7">
    <source>
        <dbReference type="PROSITE" id="PS51910"/>
    </source>
</evidence>
<evidence type="ECO:0008006" key="10">
    <source>
        <dbReference type="Google" id="ProtNLM"/>
    </source>
</evidence>
<protein>
    <recommendedName>
        <fullName evidence="10">Chitinase</fullName>
    </recommendedName>
</protein>
<dbReference type="SMART" id="SM00257">
    <property type="entry name" value="LysM"/>
    <property type="match status" value="1"/>
</dbReference>
<accession>A0A8T2T8T4</accession>
<dbReference type="Pfam" id="PF00704">
    <property type="entry name" value="Glyco_hydro_18"/>
    <property type="match status" value="1"/>
</dbReference>
<dbReference type="PANTHER" id="PTHR46476:SF13">
    <property type="entry name" value="2, PUTATIVE, EXPRESSED-RELATED"/>
    <property type="match status" value="1"/>
</dbReference>
<gene>
    <name evidence="8" type="ORF">KP509_14G066600</name>
</gene>
<feature type="signal peptide" evidence="5">
    <location>
        <begin position="1"/>
        <end position="22"/>
    </location>
</feature>
<name>A0A8T2T8T4_CERRI</name>
<dbReference type="InterPro" id="IPR001223">
    <property type="entry name" value="Glyco_hydro18_cat"/>
</dbReference>
<dbReference type="Gene3D" id="3.10.350.10">
    <property type="entry name" value="LysM domain"/>
    <property type="match status" value="1"/>
</dbReference>
<dbReference type="PROSITE" id="PS51782">
    <property type="entry name" value="LYSM"/>
    <property type="match status" value="1"/>
</dbReference>
<dbReference type="OrthoDB" id="3012298at2759"/>
<feature type="domain" description="GH18" evidence="7">
    <location>
        <begin position="83"/>
        <end position="239"/>
    </location>
</feature>
<keyword evidence="5" id="KW-0732">Signal</keyword>
<dbReference type="GO" id="GO:0005975">
    <property type="term" value="P:carbohydrate metabolic process"/>
    <property type="evidence" value="ECO:0007669"/>
    <property type="project" value="InterPro"/>
</dbReference>
<evidence type="ECO:0000313" key="9">
    <source>
        <dbReference type="Proteomes" id="UP000825935"/>
    </source>
</evidence>
<dbReference type="AlphaFoldDB" id="A0A8T2T8T4"/>
<comment type="similarity">
    <text evidence="4">Belongs to the glycosyl hydrolase 18 family.</text>
</comment>
<dbReference type="GO" id="GO:0004553">
    <property type="term" value="F:hydrolase activity, hydrolyzing O-glycosyl compounds"/>
    <property type="evidence" value="ECO:0007669"/>
    <property type="project" value="InterPro"/>
</dbReference>
<dbReference type="Proteomes" id="UP000825935">
    <property type="component" value="Chromosome 14"/>
</dbReference>
<feature type="domain" description="LysM" evidence="6">
    <location>
        <begin position="25"/>
        <end position="69"/>
    </location>
</feature>
<dbReference type="PRINTS" id="PR00551">
    <property type="entry name" value="2SGLOBULIN"/>
</dbReference>
<keyword evidence="9" id="KW-1185">Reference proteome</keyword>
<evidence type="ECO:0000256" key="2">
    <source>
        <dbReference type="ARBA" id="ARBA00023295"/>
    </source>
</evidence>
<evidence type="ECO:0000256" key="5">
    <source>
        <dbReference type="SAM" id="SignalP"/>
    </source>
</evidence>
<evidence type="ECO:0000256" key="1">
    <source>
        <dbReference type="ARBA" id="ARBA00022801"/>
    </source>
</evidence>
<dbReference type="InterPro" id="IPR018392">
    <property type="entry name" value="LysM"/>
</dbReference>
<reference evidence="8" key="1">
    <citation type="submission" date="2021-08" db="EMBL/GenBank/DDBJ databases">
        <title>WGS assembly of Ceratopteris richardii.</title>
        <authorList>
            <person name="Marchant D.B."/>
            <person name="Chen G."/>
            <person name="Jenkins J."/>
            <person name="Shu S."/>
            <person name="Leebens-Mack J."/>
            <person name="Grimwood J."/>
            <person name="Schmutz J."/>
            <person name="Soltis P."/>
            <person name="Soltis D."/>
            <person name="Chen Z.-H."/>
        </authorList>
    </citation>
    <scope>NUCLEOTIDE SEQUENCE</scope>
    <source>
        <strain evidence="8">Whitten #5841</strain>
        <tissue evidence="8">Leaf</tissue>
    </source>
</reference>
<dbReference type="CDD" id="cd00118">
    <property type="entry name" value="LysM"/>
    <property type="match status" value="1"/>
</dbReference>
<dbReference type="InterPro" id="IPR036779">
    <property type="entry name" value="LysM_dom_sf"/>
</dbReference>
<keyword evidence="2 3" id="KW-0326">Glycosidase</keyword>
<dbReference type="SUPFAM" id="SSF51445">
    <property type="entry name" value="(Trans)glycosidases"/>
    <property type="match status" value="1"/>
</dbReference>
<evidence type="ECO:0000313" key="8">
    <source>
        <dbReference type="EMBL" id="KAH7415920.1"/>
    </source>
</evidence>
<dbReference type="PROSITE" id="PS01095">
    <property type="entry name" value="GH18_1"/>
    <property type="match status" value="1"/>
</dbReference>
<dbReference type="Pfam" id="PF01476">
    <property type="entry name" value="LysM"/>
    <property type="match status" value="1"/>
</dbReference>
<evidence type="ECO:0000259" key="6">
    <source>
        <dbReference type="PROSITE" id="PS51782"/>
    </source>
</evidence>
<proteinExistence type="inferred from homology"/>
<dbReference type="EMBL" id="CM035419">
    <property type="protein sequence ID" value="KAH7415920.1"/>
    <property type="molecule type" value="Genomic_DNA"/>
</dbReference>
<dbReference type="Gene3D" id="3.20.20.80">
    <property type="entry name" value="Glycosidases"/>
    <property type="match status" value="1"/>
</dbReference>
<evidence type="ECO:0000256" key="3">
    <source>
        <dbReference type="RuleBase" id="RU000489"/>
    </source>
</evidence>